<keyword evidence="6" id="KW-1015">Disulfide bond</keyword>
<dbReference type="GO" id="GO:0032222">
    <property type="term" value="P:regulation of synaptic transmission, cholinergic"/>
    <property type="evidence" value="ECO:0007669"/>
    <property type="project" value="InterPro"/>
</dbReference>
<dbReference type="Pfam" id="PF17064">
    <property type="entry name" value="QVR"/>
    <property type="match status" value="1"/>
</dbReference>
<reference evidence="16" key="1">
    <citation type="submission" date="2017-01" db="EMBL/GenBank/DDBJ databases">
        <title>Comparative genomics of anhydrobiosis in the tardigrade Hypsibius dujardini.</title>
        <authorList>
            <person name="Yoshida Y."/>
            <person name="Koutsovoulos G."/>
            <person name="Laetsch D."/>
            <person name="Stevens L."/>
            <person name="Kumar S."/>
            <person name="Horikawa D."/>
            <person name="Ishino K."/>
            <person name="Komine S."/>
            <person name="Tomita M."/>
            <person name="Blaxter M."/>
            <person name="Arakawa K."/>
        </authorList>
    </citation>
    <scope>NUCLEOTIDE SEQUENCE [LARGE SCALE GENOMIC DNA]</scope>
    <source>
        <strain evidence="16">Z151</strain>
    </source>
</reference>
<evidence type="ECO:0000256" key="3">
    <source>
        <dbReference type="ARBA" id="ARBA00022475"/>
    </source>
</evidence>
<gene>
    <name evidence="15" type="ORF">BV898_17381</name>
</gene>
<keyword evidence="7" id="KW-0325">Glycoprotein</keyword>
<comment type="subunit">
    <text evidence="13">Interacts (via loop 2 of the three-fingered Ly-6 domain) with Sh/shaker; this interaction may stabilize both components of the complex and may be required for targeting or retention of Sh/shaker to neural cell projections. Interacts (via loop 2 of the three-fingered Ly-6 domain) with nAChRalpha3 and potentially other nicotinic acetylcholine receptors; this interaction is required for antagonism of nicotinic acetylcholine receptors.</text>
</comment>
<keyword evidence="16" id="KW-1185">Reference proteome</keyword>
<dbReference type="AlphaFoldDB" id="A0A9X6RM38"/>
<sequence>MTRFMVIALTVLSCAIAASALKCYVCHGSTEDNVPFHKNCVDTFNITLISDTDCNASCFKVSGEYGNTTNAAPHGTIFRRGCSDLKASNGCTDVVDFNGRPAKICFCDEDHCNAAGKLDSKSVVGSVMVGLLVLFQRL</sequence>
<evidence type="ECO:0000256" key="6">
    <source>
        <dbReference type="ARBA" id="ARBA00023157"/>
    </source>
</evidence>
<comment type="subcellular location">
    <subcellularLocation>
        <location evidence="1">Cell membrane</location>
        <topology evidence="1">Lipid-anchor</topology>
        <topology evidence="1">GPI-anchor</topology>
        <orientation evidence="1">Extracellular side</orientation>
    </subcellularLocation>
    <subcellularLocation>
        <location evidence="9">Membrane raft</location>
        <topology evidence="9">Lipid-anchor</topology>
        <topology evidence="9">GPI-anchor</topology>
        <orientation evidence="9">Extracellular side</orientation>
    </subcellularLocation>
</comment>
<evidence type="ECO:0000313" key="15">
    <source>
        <dbReference type="EMBL" id="OWA52939.1"/>
    </source>
</evidence>
<dbReference type="GO" id="GO:0005886">
    <property type="term" value="C:plasma membrane"/>
    <property type="evidence" value="ECO:0007669"/>
    <property type="project" value="UniProtKB-SubCell"/>
</dbReference>
<evidence type="ECO:0000256" key="13">
    <source>
        <dbReference type="ARBA" id="ARBA00046769"/>
    </source>
</evidence>
<dbReference type="PANTHER" id="PTHR33562:SF31">
    <property type="entry name" value="PROTEIN QUIVER"/>
    <property type="match status" value="1"/>
</dbReference>
<feature type="signal peptide" evidence="14">
    <location>
        <begin position="1"/>
        <end position="20"/>
    </location>
</feature>
<evidence type="ECO:0000256" key="10">
    <source>
        <dbReference type="ARBA" id="ARBA00044524"/>
    </source>
</evidence>
<dbReference type="GO" id="GO:0030431">
    <property type="term" value="P:sleep"/>
    <property type="evidence" value="ECO:0007669"/>
    <property type="project" value="InterPro"/>
</dbReference>
<comment type="function">
    <text evidence="12">Bifunctional regulator of neuronal activity in the mushroom body, and possibly other regions of the brain, that acts as a signaling molecule required for homeostatic regulation of sleep under normal conditions and after sleep deprivation. Reduces neuronal excitability by enhancing Sh/shaker K(+) channel activity; possibly by stabilizing Sh/shaker to increase protein levels, accelerating its activation kinetics, slowing C-type inactivation and enhancing recovery from inactivation. Specifically affects the A-type K(+) current. Antagonizes nicotinic acetylcholine receptors (nAChRs) to reduce synaptic transmission, possibly by preventing their localization to the cell surface. Required for regulation of neuromuscular excitability and plasticity at neuromuscular junctions.</text>
</comment>
<dbReference type="InterPro" id="IPR050975">
    <property type="entry name" value="Sleep_regulator"/>
</dbReference>
<evidence type="ECO:0000256" key="4">
    <source>
        <dbReference type="ARBA" id="ARBA00022729"/>
    </source>
</evidence>
<dbReference type="GO" id="GO:0045121">
    <property type="term" value="C:membrane raft"/>
    <property type="evidence" value="ECO:0007669"/>
    <property type="project" value="UniProtKB-SubCell"/>
</dbReference>
<dbReference type="Proteomes" id="UP000192578">
    <property type="component" value="Unassembled WGS sequence"/>
</dbReference>
<evidence type="ECO:0000313" key="16">
    <source>
        <dbReference type="Proteomes" id="UP000192578"/>
    </source>
</evidence>
<dbReference type="PANTHER" id="PTHR33562">
    <property type="entry name" value="ATILLA, ISOFORM B-RELATED-RELATED"/>
    <property type="match status" value="1"/>
</dbReference>
<dbReference type="InterPro" id="IPR031424">
    <property type="entry name" value="QVR-like"/>
</dbReference>
<evidence type="ECO:0000256" key="8">
    <source>
        <dbReference type="ARBA" id="ARBA00031037"/>
    </source>
</evidence>
<organism evidence="15 16">
    <name type="scientific">Hypsibius exemplaris</name>
    <name type="common">Freshwater tardigrade</name>
    <dbReference type="NCBI Taxonomy" id="2072580"/>
    <lineage>
        <taxon>Eukaryota</taxon>
        <taxon>Metazoa</taxon>
        <taxon>Ecdysozoa</taxon>
        <taxon>Tardigrada</taxon>
        <taxon>Eutardigrada</taxon>
        <taxon>Parachela</taxon>
        <taxon>Hypsibioidea</taxon>
        <taxon>Hypsibiidae</taxon>
        <taxon>Hypsibius</taxon>
    </lineage>
</organism>
<evidence type="ECO:0000256" key="5">
    <source>
        <dbReference type="ARBA" id="ARBA00023108"/>
    </source>
</evidence>
<protein>
    <recommendedName>
        <fullName evidence="10">UPAR/Ly6 domain-containing protein qvr</fullName>
    </recommendedName>
    <alternativeName>
        <fullName evidence="11">Protein quiver</fullName>
    </alternativeName>
    <alternativeName>
        <fullName evidence="8">Protein sleepless</fullName>
    </alternativeName>
</protein>
<keyword evidence="5" id="KW-0090">Biological rhythms</keyword>
<evidence type="ECO:0000256" key="1">
    <source>
        <dbReference type="ARBA" id="ARBA00004471"/>
    </source>
</evidence>
<evidence type="ECO:0000256" key="2">
    <source>
        <dbReference type="ARBA" id="ARBA00010522"/>
    </source>
</evidence>
<keyword evidence="3" id="KW-0472">Membrane</keyword>
<dbReference type="EMBL" id="MTYJ01000294">
    <property type="protein sequence ID" value="OWA52939.1"/>
    <property type="molecule type" value="Genomic_DNA"/>
</dbReference>
<comment type="similarity">
    <text evidence="2">Belongs to the quiver family.</text>
</comment>
<name>A0A9X6RM38_HYPEX</name>
<accession>A0A9X6RM38</accession>
<dbReference type="GO" id="GO:0048511">
    <property type="term" value="P:rhythmic process"/>
    <property type="evidence" value="ECO:0007669"/>
    <property type="project" value="UniProtKB-KW"/>
</dbReference>
<proteinExistence type="inferred from homology"/>
<evidence type="ECO:0000256" key="12">
    <source>
        <dbReference type="ARBA" id="ARBA00045788"/>
    </source>
</evidence>
<evidence type="ECO:0000256" key="11">
    <source>
        <dbReference type="ARBA" id="ARBA00044561"/>
    </source>
</evidence>
<keyword evidence="3" id="KW-1003">Cell membrane</keyword>
<feature type="chain" id="PRO_5040795429" description="UPAR/Ly6 domain-containing protein qvr" evidence="14">
    <location>
        <begin position="21"/>
        <end position="138"/>
    </location>
</feature>
<evidence type="ECO:0000256" key="14">
    <source>
        <dbReference type="SAM" id="SignalP"/>
    </source>
</evidence>
<evidence type="ECO:0000256" key="7">
    <source>
        <dbReference type="ARBA" id="ARBA00023180"/>
    </source>
</evidence>
<dbReference type="OrthoDB" id="9991292at2759"/>
<keyword evidence="4 14" id="KW-0732">Signal</keyword>
<comment type="caution">
    <text evidence="15">The sequence shown here is derived from an EMBL/GenBank/DDBJ whole genome shotgun (WGS) entry which is preliminary data.</text>
</comment>
<evidence type="ECO:0000256" key="9">
    <source>
        <dbReference type="ARBA" id="ARBA00044499"/>
    </source>
</evidence>